<keyword evidence="1" id="KW-1133">Transmembrane helix</keyword>
<dbReference type="OrthoDB" id="5465036at2"/>
<dbReference type="EMBL" id="WAIE01000003">
    <property type="protein sequence ID" value="KAB1441774.1"/>
    <property type="molecule type" value="Genomic_DNA"/>
</dbReference>
<dbReference type="Proteomes" id="UP000438699">
    <property type="component" value="Unassembled WGS sequence"/>
</dbReference>
<gene>
    <name evidence="2" type="ORF">F8A88_09290</name>
</gene>
<evidence type="ECO:0000313" key="3">
    <source>
        <dbReference type="Proteomes" id="UP000438699"/>
    </source>
</evidence>
<proteinExistence type="predicted"/>
<keyword evidence="3" id="KW-1185">Reference proteome</keyword>
<keyword evidence="1" id="KW-0812">Transmembrane</keyword>
<comment type="caution">
    <text evidence="2">The sequence shown here is derived from an EMBL/GenBank/DDBJ whole genome shotgun (WGS) entry which is preliminary data.</text>
</comment>
<keyword evidence="1" id="KW-0472">Membrane</keyword>
<name>A0A6N6N1K3_9BACT</name>
<organism evidence="2 3">
    <name type="scientific">Pseudodesulfovibrio senegalensis</name>
    <dbReference type="NCBI Taxonomy" id="1721087"/>
    <lineage>
        <taxon>Bacteria</taxon>
        <taxon>Pseudomonadati</taxon>
        <taxon>Thermodesulfobacteriota</taxon>
        <taxon>Desulfovibrionia</taxon>
        <taxon>Desulfovibrionales</taxon>
        <taxon>Desulfovibrionaceae</taxon>
    </lineage>
</organism>
<reference evidence="2 3" key="1">
    <citation type="journal article" date="2017" name="Int. J. Syst. Evol. Microbiol.">
        <title>Desulfovibrio senegalensis sp. nov., a mesophilic sulfate reducer isolated from marine sediment.</title>
        <authorList>
            <person name="Thioye A."/>
            <person name="Gam Z.B.A."/>
            <person name="Mbengue M."/>
            <person name="Cayol J.L."/>
            <person name="Joseph-Bartoli M."/>
            <person name="Toure-Kane C."/>
            <person name="Labat M."/>
        </authorList>
    </citation>
    <scope>NUCLEOTIDE SEQUENCE [LARGE SCALE GENOMIC DNA]</scope>
    <source>
        <strain evidence="2 3">DSM 101509</strain>
    </source>
</reference>
<dbReference type="AlphaFoldDB" id="A0A6N6N1K3"/>
<sequence>MTTDSRKAHHRALVINVLLILAAVALLFLFFSMNLFQGGGDLFNKEAARKLHFKGDVSFRDMSVKQRTHLAKILNKYEQALERVEVVVSKQDSYAELQKGTQMLYEIRIRLQGGGRMSSPVRRTTWERLGKDVAAKVDKDLKGYAAMHGGRLKTGSGNLIINSM</sequence>
<dbReference type="RefSeq" id="WP_151150866.1">
    <property type="nucleotide sequence ID" value="NZ_WAIE01000003.1"/>
</dbReference>
<feature type="transmembrane region" description="Helical" evidence="1">
    <location>
        <begin position="12"/>
        <end position="36"/>
    </location>
</feature>
<evidence type="ECO:0000256" key="1">
    <source>
        <dbReference type="SAM" id="Phobius"/>
    </source>
</evidence>
<protein>
    <submittedName>
        <fullName evidence="2">Uncharacterized protein</fullName>
    </submittedName>
</protein>
<evidence type="ECO:0000313" key="2">
    <source>
        <dbReference type="EMBL" id="KAB1441774.1"/>
    </source>
</evidence>
<accession>A0A6N6N1K3</accession>